<evidence type="ECO:0000313" key="10">
    <source>
        <dbReference type="Proteomes" id="UP000000390"/>
    </source>
</evidence>
<dbReference type="KEGG" id="hje:HacjB3_06840"/>
<dbReference type="InterPro" id="IPR035965">
    <property type="entry name" value="PAS-like_dom_sf"/>
</dbReference>
<dbReference type="SUPFAM" id="SSF55785">
    <property type="entry name" value="PYP-like sensor domain (PAS domain)"/>
    <property type="match status" value="1"/>
</dbReference>
<name>D8JAN3_HALJB</name>
<dbReference type="eggNOG" id="arCOG02318">
    <property type="taxonomic scope" value="Archaea"/>
</dbReference>
<dbReference type="NCBIfam" id="TIGR00229">
    <property type="entry name" value="sensory_box"/>
    <property type="match status" value="1"/>
</dbReference>
<dbReference type="SUPFAM" id="SSF58104">
    <property type="entry name" value="Methyl-accepting chemotaxis protein (MCP) signaling domain"/>
    <property type="match status" value="1"/>
</dbReference>
<comment type="similarity">
    <text evidence="2">Belongs to the methyl-accepting chemotaxis (MCP) protein family.</text>
</comment>
<dbReference type="CDD" id="cd00130">
    <property type="entry name" value="PAS"/>
    <property type="match status" value="1"/>
</dbReference>
<accession>D8JAN3</accession>
<evidence type="ECO:0000259" key="5">
    <source>
        <dbReference type="PROSITE" id="PS50111"/>
    </source>
</evidence>
<feature type="domain" description="PAS" evidence="6">
    <location>
        <begin position="16"/>
        <end position="58"/>
    </location>
</feature>
<dbReference type="GO" id="GO:0006935">
    <property type="term" value="P:chemotaxis"/>
    <property type="evidence" value="ECO:0007669"/>
    <property type="project" value="InterPro"/>
</dbReference>
<dbReference type="Proteomes" id="UP000000390">
    <property type="component" value="Chromosome"/>
</dbReference>
<proteinExistence type="inferred from homology"/>
<gene>
    <name evidence="8" type="ordered locus">HacjB3_06840</name>
    <name evidence="9" type="ORF">C497_05247</name>
</gene>
<dbReference type="AlphaFoldDB" id="D8JAN3"/>
<dbReference type="GO" id="GO:0007165">
    <property type="term" value="P:signal transduction"/>
    <property type="evidence" value="ECO:0007669"/>
    <property type="project" value="UniProtKB-KW"/>
</dbReference>
<dbReference type="EMBL" id="AOHV01000015">
    <property type="protein sequence ID" value="ELY39337.1"/>
    <property type="molecule type" value="Genomic_DNA"/>
</dbReference>
<dbReference type="Pfam" id="PF08448">
    <property type="entry name" value="PAS_4"/>
    <property type="match status" value="1"/>
</dbReference>
<evidence type="ECO:0000256" key="4">
    <source>
        <dbReference type="SAM" id="MobiDB-lite"/>
    </source>
</evidence>
<evidence type="ECO:0000259" key="6">
    <source>
        <dbReference type="PROSITE" id="PS50112"/>
    </source>
</evidence>
<dbReference type="InterPro" id="IPR004090">
    <property type="entry name" value="Chemotax_Me-accpt_rcpt"/>
</dbReference>
<evidence type="ECO:0000313" key="8">
    <source>
        <dbReference type="EMBL" id="ADJ14755.1"/>
    </source>
</evidence>
<dbReference type="PANTHER" id="PTHR32089">
    <property type="entry name" value="METHYL-ACCEPTING CHEMOTAXIS PROTEIN MCPB"/>
    <property type="match status" value="1"/>
</dbReference>
<reference evidence="9 11" key="2">
    <citation type="journal article" date="2014" name="PLoS Genet.">
        <title>Phylogenetically driven sequencing of extremely halophilic archaea reveals strategies for static and dynamic osmo-response.</title>
        <authorList>
            <person name="Becker E.A."/>
            <person name="Seitzer P.M."/>
            <person name="Tritt A."/>
            <person name="Larsen D."/>
            <person name="Krusor M."/>
            <person name="Yao A.I."/>
            <person name="Wu D."/>
            <person name="Madern D."/>
            <person name="Eisen J.A."/>
            <person name="Darling A.E."/>
            <person name="Facciotti M.T."/>
        </authorList>
    </citation>
    <scope>NUCLEOTIDE SEQUENCE [LARGE SCALE GENOMIC DNA]</scope>
    <source>
        <strain evidence="9">B3</strain>
        <strain evidence="11">DSM 18796 / CECT 7217 / JCM 14584 / KCTC 4019 / B3</strain>
    </source>
</reference>
<sequence length="490" mass="52157">MDQTAEDGSIALGVGYEAVLDGIRYPAFVLDAERRVVAWNGALAAFTGTPREEIIGRTEASTAFYQDGRRAKTLADKVIEAPESADEVFDVPRTDAEGTAYGDESTMFNARGEERNIRFTATPLYDGEELVGAVETVRDVTDEKRRGEAMERLVEETVETMSALSAGEYSARASFDCEAGVIREDLLGVVDATNRLADRFEALMDDLQAESETLSVTIDDAAGAATEIDALTDEQNRSLRTVADGMGEFSANMQEVAATAAEVSNAADAATQATSAGTDASENAREATDELVATSDRLTGTVRELDERMASIENVVEVIERVADETNLLALNASIEAARAGEAGAGFAVVANEIKSLADETKTHTTEITALLDGVQEQTAVTVEAAEQSNRLVEDATGEIDEAFSALSRIEEAVDEAAYGIEEVVAANDQQAATIEEVTATVEDVTEQSDEITDLSGDIVDRTTAQQESLSSLSAHLRSDRSRADPSTDG</sequence>
<feature type="domain" description="Methyl-accepting transducer" evidence="5">
    <location>
        <begin position="210"/>
        <end position="446"/>
    </location>
</feature>
<reference evidence="8 10" key="1">
    <citation type="journal article" date="2010" name="J. Bacteriol.">
        <title>Complete genome sequence of Halalkalicoccus jeotgali B3(T), an extremely halophilic archaeon.</title>
        <authorList>
            <person name="Roh S.W."/>
            <person name="Nam Y.D."/>
            <person name="Nam S.H."/>
            <person name="Choi S.H."/>
            <person name="Park H.S."/>
            <person name="Bae J.W."/>
        </authorList>
    </citation>
    <scope>NUCLEOTIDE SEQUENCE [LARGE SCALE GENOMIC DNA]</scope>
    <source>
        <strain evidence="8">B3</strain>
        <strain evidence="10">DSM 18796 / CECT 7217 / JCM 14584 / KCTC 4019 / B3</strain>
    </source>
</reference>
<dbReference type="eggNOG" id="arCOG06192">
    <property type="taxonomic scope" value="Archaea"/>
</dbReference>
<dbReference type="STRING" id="795797.HacjB3_06840"/>
<keyword evidence="11" id="KW-1185">Reference proteome</keyword>
<organism evidence="8 10">
    <name type="scientific">Halalkalicoccus jeotgali (strain DSM 18796 / CECT 7217 / JCM 14584 / KCTC 4019 / B3)</name>
    <dbReference type="NCBI Taxonomy" id="795797"/>
    <lineage>
        <taxon>Archaea</taxon>
        <taxon>Methanobacteriati</taxon>
        <taxon>Methanobacteriota</taxon>
        <taxon>Stenosarchaea group</taxon>
        <taxon>Halobacteria</taxon>
        <taxon>Halobacteriales</taxon>
        <taxon>Halococcaceae</taxon>
        <taxon>Halalkalicoccus</taxon>
    </lineage>
</organism>
<dbReference type="PANTHER" id="PTHR32089:SF112">
    <property type="entry name" value="LYSOZYME-LIKE PROTEIN-RELATED"/>
    <property type="match status" value="1"/>
</dbReference>
<keyword evidence="1 3" id="KW-0807">Transducer</keyword>
<dbReference type="InterPro" id="IPR013656">
    <property type="entry name" value="PAS_4"/>
</dbReference>
<dbReference type="Gene3D" id="1.10.287.950">
    <property type="entry name" value="Methyl-accepting chemotaxis protein"/>
    <property type="match status" value="1"/>
</dbReference>
<dbReference type="GO" id="GO:0016020">
    <property type="term" value="C:membrane"/>
    <property type="evidence" value="ECO:0007669"/>
    <property type="project" value="InterPro"/>
</dbReference>
<evidence type="ECO:0000256" key="3">
    <source>
        <dbReference type="PROSITE-ProRule" id="PRU00284"/>
    </source>
</evidence>
<dbReference type="GO" id="GO:0004888">
    <property type="term" value="F:transmembrane signaling receptor activity"/>
    <property type="evidence" value="ECO:0007669"/>
    <property type="project" value="InterPro"/>
</dbReference>
<dbReference type="SMART" id="SM00283">
    <property type="entry name" value="MA"/>
    <property type="match status" value="1"/>
</dbReference>
<dbReference type="Pfam" id="PF00015">
    <property type="entry name" value="MCPsignal"/>
    <property type="match status" value="1"/>
</dbReference>
<dbReference type="PROSITE" id="PS50112">
    <property type="entry name" value="PAS"/>
    <property type="match status" value="1"/>
</dbReference>
<dbReference type="HOGENOM" id="CLU_000445_116_0_2"/>
<evidence type="ECO:0000313" key="9">
    <source>
        <dbReference type="EMBL" id="ELY39337.1"/>
    </source>
</evidence>
<dbReference type="PRINTS" id="PR00260">
    <property type="entry name" value="CHEMTRNSDUCR"/>
</dbReference>
<dbReference type="InterPro" id="IPR004089">
    <property type="entry name" value="MCPsignal_dom"/>
</dbReference>
<dbReference type="Proteomes" id="UP000011645">
    <property type="component" value="Unassembled WGS sequence"/>
</dbReference>
<dbReference type="PROSITE" id="PS50113">
    <property type="entry name" value="PAC"/>
    <property type="match status" value="1"/>
</dbReference>
<feature type="region of interest" description="Disordered" evidence="4">
    <location>
        <begin position="465"/>
        <end position="490"/>
    </location>
</feature>
<dbReference type="PATRIC" id="fig|795797.18.peg.1366"/>
<dbReference type="InterPro" id="IPR000014">
    <property type="entry name" value="PAS"/>
</dbReference>
<protein>
    <submittedName>
        <fullName evidence="8">Transducer protein htr15</fullName>
    </submittedName>
</protein>
<dbReference type="InterPro" id="IPR000700">
    <property type="entry name" value="PAS-assoc_C"/>
</dbReference>
<dbReference type="EMBL" id="CP002062">
    <property type="protein sequence ID" value="ADJ14755.1"/>
    <property type="molecule type" value="Genomic_DNA"/>
</dbReference>
<feature type="domain" description="PAC" evidence="7">
    <location>
        <begin position="101"/>
        <end position="152"/>
    </location>
</feature>
<dbReference type="OrthoDB" id="116658at2157"/>
<evidence type="ECO:0000313" key="11">
    <source>
        <dbReference type="Proteomes" id="UP000011645"/>
    </source>
</evidence>
<feature type="compositionally biased region" description="Basic and acidic residues" evidence="4">
    <location>
        <begin position="477"/>
        <end position="490"/>
    </location>
</feature>
<dbReference type="Gene3D" id="3.30.450.20">
    <property type="entry name" value="PAS domain"/>
    <property type="match status" value="1"/>
</dbReference>
<feature type="compositionally biased region" description="Polar residues" evidence="4">
    <location>
        <begin position="465"/>
        <end position="474"/>
    </location>
</feature>
<evidence type="ECO:0000256" key="2">
    <source>
        <dbReference type="ARBA" id="ARBA00029447"/>
    </source>
</evidence>
<evidence type="ECO:0000259" key="7">
    <source>
        <dbReference type="PROSITE" id="PS50113"/>
    </source>
</evidence>
<evidence type="ECO:0000256" key="1">
    <source>
        <dbReference type="ARBA" id="ARBA00023224"/>
    </source>
</evidence>
<dbReference type="PROSITE" id="PS50111">
    <property type="entry name" value="CHEMOTAXIS_TRANSDUC_2"/>
    <property type="match status" value="1"/>
</dbReference>